<evidence type="ECO:0000313" key="3">
    <source>
        <dbReference type="EMBL" id="EQK42957.1"/>
    </source>
</evidence>
<feature type="transmembrane region" description="Helical" evidence="1">
    <location>
        <begin position="12"/>
        <end position="33"/>
    </location>
</feature>
<dbReference type="RefSeq" id="WP_021433064.1">
    <property type="nucleotide sequence ID" value="NZ_AVNC01000015.1"/>
</dbReference>
<dbReference type="InterPro" id="IPR029058">
    <property type="entry name" value="AB_hydrolase_fold"/>
</dbReference>
<proteinExistence type="predicted"/>
<gene>
    <name evidence="3" type="ORF">C672_1901</name>
</gene>
<dbReference type="GeneID" id="67472744"/>
<dbReference type="AlphaFoldDB" id="T4VQJ0"/>
<dbReference type="Pfam" id="PF12695">
    <property type="entry name" value="Abhydrolase_5"/>
    <property type="match status" value="1"/>
</dbReference>
<dbReference type="SUPFAM" id="SSF53474">
    <property type="entry name" value="alpha/beta-Hydrolases"/>
    <property type="match status" value="1"/>
</dbReference>
<keyword evidence="1" id="KW-0812">Transmembrane</keyword>
<sequence>MKKKPLKYKISISIVVILTIIAGIFFVYTGSYYKSQPYAIKSLKSDSNVNVETGKNGDIFFNPKSNKKKVGFVFYPGAKVENSAYSPMAKEIASKGYPVILSKMKFNLAILSPNKAKNILDEYPDINSWVIGGHSLGGVMASDYALKDNKIKGLVLLASYPKDNKNFTKSGINVLSLWGSNDKVADLNKVKNAKKVMPANSQFIEIPGGNHAGFGDYGEQKGDGKSLISNKDQINITSSDIIKFLEAIK</sequence>
<evidence type="ECO:0000313" key="4">
    <source>
        <dbReference type="Proteomes" id="UP000015688"/>
    </source>
</evidence>
<keyword evidence="3" id="KW-0378">Hydrolase</keyword>
<dbReference type="Proteomes" id="UP000015688">
    <property type="component" value="Unassembled WGS sequence"/>
</dbReference>
<organism evidence="3 4">
    <name type="scientific">Paraclostridium bifermentans ATCC 638 = DSM 14991</name>
    <dbReference type="NCBI Taxonomy" id="1233171"/>
    <lineage>
        <taxon>Bacteria</taxon>
        <taxon>Bacillati</taxon>
        <taxon>Bacillota</taxon>
        <taxon>Clostridia</taxon>
        <taxon>Peptostreptococcales</taxon>
        <taxon>Peptostreptococcaceae</taxon>
        <taxon>Paraclostridium</taxon>
    </lineage>
</organism>
<evidence type="ECO:0000259" key="2">
    <source>
        <dbReference type="Pfam" id="PF12695"/>
    </source>
</evidence>
<feature type="domain" description="Alpha/beta hydrolase fold-5" evidence="2">
    <location>
        <begin position="72"/>
        <end position="234"/>
    </location>
</feature>
<comment type="caution">
    <text evidence="3">The sequence shown here is derived from an EMBL/GenBank/DDBJ whole genome shotgun (WGS) entry which is preliminary data.</text>
</comment>
<dbReference type="InterPro" id="IPR029059">
    <property type="entry name" value="AB_hydrolase_5"/>
</dbReference>
<dbReference type="GO" id="GO:0016787">
    <property type="term" value="F:hydrolase activity"/>
    <property type="evidence" value="ECO:0007669"/>
    <property type="project" value="UniProtKB-KW"/>
</dbReference>
<protein>
    <submittedName>
        <fullName evidence="3">Alpha/beta hydrolase family protein</fullName>
    </submittedName>
</protein>
<keyword evidence="1" id="KW-1133">Transmembrane helix</keyword>
<dbReference type="Gene3D" id="3.40.50.1820">
    <property type="entry name" value="alpha/beta hydrolase"/>
    <property type="match status" value="1"/>
</dbReference>
<name>T4VQJ0_PARBF</name>
<dbReference type="EMBL" id="AVNC01000015">
    <property type="protein sequence ID" value="EQK42957.1"/>
    <property type="molecule type" value="Genomic_DNA"/>
</dbReference>
<keyword evidence="1" id="KW-0472">Membrane</keyword>
<evidence type="ECO:0000256" key="1">
    <source>
        <dbReference type="SAM" id="Phobius"/>
    </source>
</evidence>
<dbReference type="PATRIC" id="fig|1233171.3.peg.1789"/>
<reference evidence="3 4" key="1">
    <citation type="submission" date="2013-06" db="EMBL/GenBank/DDBJ databases">
        <authorList>
            <person name="Walk S."/>
            <person name="Aronoff D."/>
            <person name="Young V.Y."/>
            <person name="Marsh J."/>
            <person name="Harrison L."/>
            <person name="Daugherty S.C."/>
            <person name="Shefchek K.A."/>
            <person name="Hine E.E."/>
            <person name="Tallon L.J."/>
            <person name="Sadzewicz L.K."/>
            <person name="Rasko D.A."/>
        </authorList>
    </citation>
    <scope>NUCLEOTIDE SEQUENCE [LARGE SCALE GENOMIC DNA]</scope>
    <source>
        <strain evidence="3 4">ATCC 638</strain>
    </source>
</reference>
<accession>T4VQJ0</accession>